<reference evidence="1" key="1">
    <citation type="submission" date="2025-08" db="UniProtKB">
        <authorList>
            <consortium name="Ensembl"/>
        </authorList>
    </citation>
    <scope>IDENTIFICATION</scope>
</reference>
<dbReference type="PANTHER" id="PTHR45913:SF9">
    <property type="entry name" value="GENERAL TRANSCRIPTION FACTOR II-I REPEAT DOMAIN-CONTAINING PROTEIN 2-LIKE-RELATED"/>
    <property type="match status" value="1"/>
</dbReference>
<evidence type="ECO:0000313" key="1">
    <source>
        <dbReference type="Ensembl" id="ENSVKKP00000026971.1"/>
    </source>
</evidence>
<keyword evidence="2" id="KW-1185">Reference proteome</keyword>
<dbReference type="AlphaFoldDB" id="A0A8D2LVJ3"/>
<dbReference type="Ensembl" id="ENSVKKT00000027631.1">
    <property type="protein sequence ID" value="ENSVKKP00000026971.1"/>
    <property type="gene ID" value="ENSVKKG00000017581.1"/>
</dbReference>
<sequence length="337" mass="38723">MNVSEELLDLQSLKNQTRGTDLFVSACSAVDDMKLLWNNVTGIITDGAPAMAGERSGLSTLVRNKVSEEGGKAIQLHCIIHQQVLCAKHLKYDHVMKPVMKAINYIRSKALCHRQFQQFLLDIQAEYGDVVYHNEVRWLSRGSALQRFYSLREEIGQNLAKKGQLMPELSDPVWLADFGFLVDIPRHLNVLNTSLQGQNAVVSQLYSHIKAFGTKLLLFQRHLSQMQPNTTHFPSLQEIMTSFPQNNMSAQIRRYEADISSLAEEFQQRFRDFAAIEKEIMLFSSPFSVDPDDAPDHLQLELIELQCDVECRSRHQQLPLVNFYRQLDKDRFQEIRT</sequence>
<organism evidence="1 2">
    <name type="scientific">Varanus komodoensis</name>
    <name type="common">Komodo dragon</name>
    <dbReference type="NCBI Taxonomy" id="61221"/>
    <lineage>
        <taxon>Eukaryota</taxon>
        <taxon>Metazoa</taxon>
        <taxon>Chordata</taxon>
        <taxon>Craniata</taxon>
        <taxon>Vertebrata</taxon>
        <taxon>Euteleostomi</taxon>
        <taxon>Lepidosauria</taxon>
        <taxon>Squamata</taxon>
        <taxon>Bifurcata</taxon>
        <taxon>Unidentata</taxon>
        <taxon>Episquamata</taxon>
        <taxon>Toxicofera</taxon>
        <taxon>Anguimorpha</taxon>
        <taxon>Paleoanguimorpha</taxon>
        <taxon>Varanoidea</taxon>
        <taxon>Varanidae</taxon>
        <taxon>Varanus</taxon>
    </lineage>
</organism>
<dbReference type="PANTHER" id="PTHR45913">
    <property type="entry name" value="EPM2A-INTERACTING PROTEIN 1"/>
    <property type="match status" value="1"/>
</dbReference>
<dbReference type="Proteomes" id="UP000694545">
    <property type="component" value="Unplaced"/>
</dbReference>
<reference evidence="1" key="2">
    <citation type="submission" date="2025-09" db="UniProtKB">
        <authorList>
            <consortium name="Ensembl"/>
        </authorList>
    </citation>
    <scope>IDENTIFICATION</scope>
</reference>
<accession>A0A8D2LVJ3</accession>
<dbReference type="OMA" id="WIADMAF"/>
<protein>
    <submittedName>
        <fullName evidence="1">Uncharacterized protein</fullName>
    </submittedName>
</protein>
<name>A0A8D2LVJ3_VARKO</name>
<evidence type="ECO:0000313" key="2">
    <source>
        <dbReference type="Proteomes" id="UP000694545"/>
    </source>
</evidence>
<proteinExistence type="predicted"/>